<comment type="caution">
    <text evidence="3">The sequence shown here is derived from an EMBL/GenBank/DDBJ whole genome shotgun (WGS) entry which is preliminary data.</text>
</comment>
<evidence type="ECO:0000259" key="2">
    <source>
        <dbReference type="Pfam" id="PF02601"/>
    </source>
</evidence>
<feature type="region of interest" description="Disordered" evidence="1">
    <location>
        <begin position="1"/>
        <end position="25"/>
    </location>
</feature>
<dbReference type="GO" id="GO:0009318">
    <property type="term" value="C:exodeoxyribonuclease VII complex"/>
    <property type="evidence" value="ECO:0007669"/>
    <property type="project" value="InterPro"/>
</dbReference>
<dbReference type="PANTHER" id="PTHR30008">
    <property type="entry name" value="EXODEOXYRIBONUCLEASE 7 LARGE SUBUNIT"/>
    <property type="match status" value="1"/>
</dbReference>
<dbReference type="AlphaFoldDB" id="T1A5W6"/>
<dbReference type="PANTHER" id="PTHR30008:SF0">
    <property type="entry name" value="EXODEOXYRIBONUCLEASE 7 LARGE SUBUNIT"/>
    <property type="match status" value="1"/>
</dbReference>
<dbReference type="EMBL" id="AUZX01013030">
    <property type="protein sequence ID" value="EQD37255.1"/>
    <property type="molecule type" value="Genomic_DNA"/>
</dbReference>
<proteinExistence type="predicted"/>
<gene>
    <name evidence="3" type="ORF">B1A_17704</name>
</gene>
<sequence>AAALRGSLQGAQHRVSRMEARLQPHSPQRLAGDLRARIEQLKSRLTYAMDGELSRLTHRLDLAHRTVQTASPLATLARGFAIVTRADGSLVTDATAVSPGEQIDTRLASGGLRSRVIAVTRPRAGSGSKT</sequence>
<dbReference type="GO" id="GO:0006308">
    <property type="term" value="P:DNA catabolic process"/>
    <property type="evidence" value="ECO:0007669"/>
    <property type="project" value="InterPro"/>
</dbReference>
<feature type="domain" description="Exonuclease VII large subunit C-terminal" evidence="2">
    <location>
        <begin position="3"/>
        <end position="114"/>
    </location>
</feature>
<keyword evidence="3" id="KW-0540">Nuclease</keyword>
<accession>T1A5W6</accession>
<keyword evidence="3" id="KW-0378">Hydrolase</keyword>
<dbReference type="InterPro" id="IPR003753">
    <property type="entry name" value="Exonuc_VII_L"/>
</dbReference>
<dbReference type="InterPro" id="IPR020579">
    <property type="entry name" value="Exonuc_VII_lsu_C"/>
</dbReference>
<evidence type="ECO:0000256" key="1">
    <source>
        <dbReference type="SAM" id="MobiDB-lite"/>
    </source>
</evidence>
<reference evidence="3" key="2">
    <citation type="journal article" date="2014" name="ISME J.">
        <title>Microbial stratification in low pH oxic and suboxic macroscopic growths along an acid mine drainage.</title>
        <authorList>
            <person name="Mendez-Garcia C."/>
            <person name="Mesa V."/>
            <person name="Sprenger R.R."/>
            <person name="Richter M."/>
            <person name="Diez M.S."/>
            <person name="Solano J."/>
            <person name="Bargiela R."/>
            <person name="Golyshina O.V."/>
            <person name="Manteca A."/>
            <person name="Ramos J.L."/>
            <person name="Gallego J.R."/>
            <person name="Llorente I."/>
            <person name="Martins Dos Santos V.A."/>
            <person name="Jensen O.N."/>
            <person name="Pelaez A.I."/>
            <person name="Sanchez J."/>
            <person name="Ferrer M."/>
        </authorList>
    </citation>
    <scope>NUCLEOTIDE SEQUENCE</scope>
</reference>
<organism evidence="3">
    <name type="scientific">mine drainage metagenome</name>
    <dbReference type="NCBI Taxonomy" id="410659"/>
    <lineage>
        <taxon>unclassified sequences</taxon>
        <taxon>metagenomes</taxon>
        <taxon>ecological metagenomes</taxon>
    </lineage>
</organism>
<feature type="non-terminal residue" evidence="3">
    <location>
        <position position="1"/>
    </location>
</feature>
<keyword evidence="3" id="KW-0269">Exonuclease</keyword>
<protein>
    <submittedName>
        <fullName evidence="3">Exonuclease VII, large subunit</fullName>
        <ecNumber evidence="3">3.1.11.6</ecNumber>
    </submittedName>
</protein>
<dbReference type="GO" id="GO:0008855">
    <property type="term" value="F:exodeoxyribonuclease VII activity"/>
    <property type="evidence" value="ECO:0007669"/>
    <property type="project" value="UniProtKB-EC"/>
</dbReference>
<evidence type="ECO:0000313" key="3">
    <source>
        <dbReference type="EMBL" id="EQD37255.1"/>
    </source>
</evidence>
<reference evidence="3" key="1">
    <citation type="submission" date="2013-08" db="EMBL/GenBank/DDBJ databases">
        <authorList>
            <person name="Mendez C."/>
            <person name="Richter M."/>
            <person name="Ferrer M."/>
            <person name="Sanchez J."/>
        </authorList>
    </citation>
    <scope>NUCLEOTIDE SEQUENCE</scope>
</reference>
<name>T1A5W6_9ZZZZ</name>
<dbReference type="EC" id="3.1.11.6" evidence="3"/>
<dbReference type="Pfam" id="PF02601">
    <property type="entry name" value="Exonuc_VII_L"/>
    <property type="match status" value="1"/>
</dbReference>